<sequence length="240" mass="26407">MMNCDPDTGACQIPDAASAGDNKAIPKKGLAVHYIGDPMCSWCWGISPALKTLEAFCAQQGIDFTVNVGGLRVGGGDPWTAQFKAFLRKEWSHIHEVSGQPFGYSLLDRESFNYDTEPACRAVVTVQLLQTRDGLPEGVVLAFFTAVQQHFYVDGADPRQVDFYKGPCEQAGLDFEAFKLLFLSETAQKATHEAFQKRHQWGVNSFPTLLLEIEGEVKTLANGYITADRAVSQLTRALPN</sequence>
<dbReference type="EMBL" id="CP148074">
    <property type="protein sequence ID" value="WXL25885.1"/>
    <property type="molecule type" value="Genomic_DNA"/>
</dbReference>
<organism evidence="1 2">
    <name type="scientific">Ectopseudomonas mendocina</name>
    <name type="common">Pseudomonas mendocina</name>
    <dbReference type="NCBI Taxonomy" id="300"/>
    <lineage>
        <taxon>Bacteria</taxon>
        <taxon>Pseudomonadati</taxon>
        <taxon>Pseudomonadota</taxon>
        <taxon>Gammaproteobacteria</taxon>
        <taxon>Pseudomonadales</taxon>
        <taxon>Pseudomonadaceae</taxon>
        <taxon>Ectopseudomonas</taxon>
    </lineage>
</organism>
<proteinExistence type="predicted"/>
<accession>A0ABZ2RHJ4</accession>
<dbReference type="Gene3D" id="1.10.472.60">
    <property type="entry name" value="putative protein disulfide isomerase domain"/>
    <property type="match status" value="1"/>
</dbReference>
<evidence type="ECO:0000313" key="2">
    <source>
        <dbReference type="Proteomes" id="UP001476583"/>
    </source>
</evidence>
<reference evidence="1 2" key="1">
    <citation type="submission" date="2024-03" db="EMBL/GenBank/DDBJ databases">
        <title>Complete genome of BD2.</title>
        <authorList>
            <person name="Cao G."/>
        </authorList>
    </citation>
    <scope>NUCLEOTIDE SEQUENCE [LARGE SCALE GENOMIC DNA]</scope>
    <source>
        <strain evidence="1 2">BD2</strain>
    </source>
</reference>
<keyword evidence="1" id="KW-0413">Isomerase</keyword>
<dbReference type="Gene3D" id="3.40.30.10">
    <property type="entry name" value="Glutaredoxin"/>
    <property type="match status" value="1"/>
</dbReference>
<dbReference type="GO" id="GO:0016853">
    <property type="term" value="F:isomerase activity"/>
    <property type="evidence" value="ECO:0007669"/>
    <property type="project" value="UniProtKB-KW"/>
</dbReference>
<dbReference type="SUPFAM" id="SSF52833">
    <property type="entry name" value="Thioredoxin-like"/>
    <property type="match status" value="1"/>
</dbReference>
<name>A0ABZ2RHJ4_ECTME</name>
<evidence type="ECO:0000313" key="1">
    <source>
        <dbReference type="EMBL" id="WXL25885.1"/>
    </source>
</evidence>
<dbReference type="PANTHER" id="PTHR13887:SF54">
    <property type="entry name" value="DSBA FAMILY PROTEIN"/>
    <property type="match status" value="1"/>
</dbReference>
<dbReference type="Proteomes" id="UP001476583">
    <property type="component" value="Chromosome"/>
</dbReference>
<dbReference type="CDD" id="cd03025">
    <property type="entry name" value="DsbA_FrnE_like"/>
    <property type="match status" value="1"/>
</dbReference>
<dbReference type="InterPro" id="IPR036249">
    <property type="entry name" value="Thioredoxin-like_sf"/>
</dbReference>
<gene>
    <name evidence="1" type="ORF">WG219_21765</name>
</gene>
<keyword evidence="2" id="KW-1185">Reference proteome</keyword>
<protein>
    <submittedName>
        <fullName evidence="1">Protein-disulfide isomerase</fullName>
    </submittedName>
</protein>
<dbReference type="PANTHER" id="PTHR13887">
    <property type="entry name" value="GLUTATHIONE S-TRANSFERASE KAPPA"/>
    <property type="match status" value="1"/>
</dbReference>